<accession>A0A7J6V477</accession>
<protein>
    <submittedName>
        <fullName evidence="1">Uncharacterized protein</fullName>
    </submittedName>
</protein>
<dbReference type="Proteomes" id="UP000554482">
    <property type="component" value="Unassembled WGS sequence"/>
</dbReference>
<reference evidence="1 2" key="1">
    <citation type="submission" date="2020-06" db="EMBL/GenBank/DDBJ databases">
        <title>Transcriptomic and genomic resources for Thalictrum thalictroides and T. hernandezii: Facilitating candidate gene discovery in an emerging model plant lineage.</title>
        <authorList>
            <person name="Arias T."/>
            <person name="Riano-Pachon D.M."/>
            <person name="Di Stilio V.S."/>
        </authorList>
    </citation>
    <scope>NUCLEOTIDE SEQUENCE [LARGE SCALE GENOMIC DNA]</scope>
    <source>
        <strain evidence="2">cv. WT478/WT964</strain>
        <tissue evidence="1">Leaves</tissue>
    </source>
</reference>
<keyword evidence="2" id="KW-1185">Reference proteome</keyword>
<evidence type="ECO:0000313" key="1">
    <source>
        <dbReference type="EMBL" id="KAF5179869.1"/>
    </source>
</evidence>
<dbReference type="AlphaFoldDB" id="A0A7J6V477"/>
<sequence length="64" mass="7530">MKRQQIDNWKDPEIQNGSVDCTPVAQLTLKFWESHVLHPPRKYLPFGILYLLIGTPYYNLCILL</sequence>
<organism evidence="1 2">
    <name type="scientific">Thalictrum thalictroides</name>
    <name type="common">Rue-anemone</name>
    <name type="synonym">Anemone thalictroides</name>
    <dbReference type="NCBI Taxonomy" id="46969"/>
    <lineage>
        <taxon>Eukaryota</taxon>
        <taxon>Viridiplantae</taxon>
        <taxon>Streptophyta</taxon>
        <taxon>Embryophyta</taxon>
        <taxon>Tracheophyta</taxon>
        <taxon>Spermatophyta</taxon>
        <taxon>Magnoliopsida</taxon>
        <taxon>Ranunculales</taxon>
        <taxon>Ranunculaceae</taxon>
        <taxon>Thalictroideae</taxon>
        <taxon>Thalictrum</taxon>
    </lineage>
</organism>
<gene>
    <name evidence="1" type="ORF">FRX31_030546</name>
</gene>
<proteinExistence type="predicted"/>
<dbReference type="EMBL" id="JABWDY010038209">
    <property type="protein sequence ID" value="KAF5179869.1"/>
    <property type="molecule type" value="Genomic_DNA"/>
</dbReference>
<name>A0A7J6V477_THATH</name>
<comment type="caution">
    <text evidence="1">The sequence shown here is derived from an EMBL/GenBank/DDBJ whole genome shotgun (WGS) entry which is preliminary data.</text>
</comment>
<evidence type="ECO:0000313" key="2">
    <source>
        <dbReference type="Proteomes" id="UP000554482"/>
    </source>
</evidence>